<evidence type="ECO:0000256" key="1">
    <source>
        <dbReference type="SAM" id="Phobius"/>
    </source>
</evidence>
<evidence type="ECO:0000313" key="2">
    <source>
        <dbReference type="EMBL" id="CRK02934.1"/>
    </source>
</evidence>
<keyword evidence="1" id="KW-0472">Membrane</keyword>
<protein>
    <submittedName>
        <fullName evidence="2">Uncharacterized protein</fullName>
    </submittedName>
</protein>
<evidence type="ECO:0000313" key="3">
    <source>
        <dbReference type="Proteomes" id="UP000045706"/>
    </source>
</evidence>
<sequence>MSRKSWTDGFRFDRDLWDPSNRFETSWLLSPWVLFACRALISIFIFTTRFYLIARHCISGPRGCDAAVDEFSFFTILTFWGLGFYFAFAAIHTLTYALNGQHFERRDAVKNGEEDQGEDIVEARTLRQSRSSLVGG</sequence>
<dbReference type="AlphaFoldDB" id="A0A0G4KJW2"/>
<dbReference type="Proteomes" id="UP000045706">
    <property type="component" value="Unassembled WGS sequence"/>
</dbReference>
<accession>A0A0G4KJW2</accession>
<keyword evidence="1" id="KW-0812">Transmembrane</keyword>
<organism evidence="2 3">
    <name type="scientific">Verticillium longisporum</name>
    <name type="common">Verticillium dahliae var. longisporum</name>
    <dbReference type="NCBI Taxonomy" id="100787"/>
    <lineage>
        <taxon>Eukaryota</taxon>
        <taxon>Fungi</taxon>
        <taxon>Dikarya</taxon>
        <taxon>Ascomycota</taxon>
        <taxon>Pezizomycotina</taxon>
        <taxon>Sordariomycetes</taxon>
        <taxon>Hypocreomycetidae</taxon>
        <taxon>Glomerellales</taxon>
        <taxon>Plectosphaerellaceae</taxon>
        <taxon>Verticillium</taxon>
    </lineage>
</organism>
<feature type="transmembrane region" description="Helical" evidence="1">
    <location>
        <begin position="73"/>
        <end position="98"/>
    </location>
</feature>
<reference evidence="3" key="1">
    <citation type="submission" date="2015-05" db="EMBL/GenBank/DDBJ databases">
        <authorList>
            <person name="Fogelqvist Johan"/>
        </authorList>
    </citation>
    <scope>NUCLEOTIDE SEQUENCE [LARGE SCALE GENOMIC DNA]</scope>
</reference>
<dbReference type="EMBL" id="CVQI01000891">
    <property type="protein sequence ID" value="CRK02934.1"/>
    <property type="molecule type" value="Genomic_DNA"/>
</dbReference>
<keyword evidence="1" id="KW-1133">Transmembrane helix</keyword>
<feature type="transmembrane region" description="Helical" evidence="1">
    <location>
        <begin position="32"/>
        <end position="52"/>
    </location>
</feature>
<name>A0A0G4KJW2_VERLO</name>
<gene>
    <name evidence="2" type="ORF">BN1723_008806</name>
</gene>
<proteinExistence type="predicted"/>